<name>A0A830BB25_9LAMI</name>
<dbReference type="GO" id="GO:0005886">
    <property type="term" value="C:plasma membrane"/>
    <property type="evidence" value="ECO:0007669"/>
    <property type="project" value="UniProtKB-SubCell"/>
</dbReference>
<organism evidence="7 8">
    <name type="scientific">Phtheirospermum japonicum</name>
    <dbReference type="NCBI Taxonomy" id="374723"/>
    <lineage>
        <taxon>Eukaryota</taxon>
        <taxon>Viridiplantae</taxon>
        <taxon>Streptophyta</taxon>
        <taxon>Embryophyta</taxon>
        <taxon>Tracheophyta</taxon>
        <taxon>Spermatophyta</taxon>
        <taxon>Magnoliopsida</taxon>
        <taxon>eudicotyledons</taxon>
        <taxon>Gunneridae</taxon>
        <taxon>Pentapetalae</taxon>
        <taxon>asterids</taxon>
        <taxon>lamiids</taxon>
        <taxon>Lamiales</taxon>
        <taxon>Orobanchaceae</taxon>
        <taxon>Orobanchaceae incertae sedis</taxon>
        <taxon>Phtheirospermum</taxon>
    </lineage>
</organism>
<comment type="caution">
    <text evidence="7">The sequence shown here is derived from an EMBL/GenBank/DDBJ whole genome shotgun (WGS) entry which is preliminary data.</text>
</comment>
<gene>
    <name evidence="7" type="ORF">PHJA_000301600</name>
</gene>
<comment type="subcellular location">
    <subcellularLocation>
        <location evidence="1">Cell membrane</location>
    </subcellularLocation>
</comment>
<evidence type="ECO:0000313" key="7">
    <source>
        <dbReference type="EMBL" id="GFP81583.1"/>
    </source>
</evidence>
<dbReference type="Proteomes" id="UP000653305">
    <property type="component" value="Unassembled WGS sequence"/>
</dbReference>
<keyword evidence="5" id="KW-0175">Coiled coil</keyword>
<dbReference type="AlphaFoldDB" id="A0A830BB25"/>
<evidence type="ECO:0000256" key="6">
    <source>
        <dbReference type="SAM" id="MobiDB-lite"/>
    </source>
</evidence>
<keyword evidence="3" id="KW-0472">Membrane</keyword>
<dbReference type="GO" id="GO:0007165">
    <property type="term" value="P:signal transduction"/>
    <property type="evidence" value="ECO:0007669"/>
    <property type="project" value="UniProtKB-KW"/>
</dbReference>
<evidence type="ECO:0000256" key="3">
    <source>
        <dbReference type="ARBA" id="ARBA00023136"/>
    </source>
</evidence>
<keyword evidence="2" id="KW-1003">Cell membrane</keyword>
<dbReference type="OrthoDB" id="776094at2759"/>
<evidence type="ECO:0000256" key="1">
    <source>
        <dbReference type="ARBA" id="ARBA00004236"/>
    </source>
</evidence>
<keyword evidence="4" id="KW-0807">Transducer</keyword>
<keyword evidence="8" id="KW-1185">Reference proteome</keyword>
<feature type="compositionally biased region" description="Low complexity" evidence="6">
    <location>
        <begin position="17"/>
        <end position="29"/>
    </location>
</feature>
<sequence>MDSAPPQAAEQRNNHNPAPSSSAAAMPRSHGSANTTTSLMGKHRMTAAIAFLNQQIQLIQDEIDDLDTIGGVSTVCPETRGPADMGWDRWFQGAQSSKSRRRWI</sequence>
<accession>A0A830BB25</accession>
<evidence type="ECO:0000313" key="8">
    <source>
        <dbReference type="Proteomes" id="UP000653305"/>
    </source>
</evidence>
<protein>
    <submittedName>
        <fullName evidence="7">Uncharacterized protein</fullName>
    </submittedName>
</protein>
<dbReference type="PANTHER" id="PTHR35129">
    <property type="entry name" value="GUANINE NUCLEOTIDE-BINDING PROTEIN SUBUNIT GAMMA 1"/>
    <property type="match status" value="1"/>
</dbReference>
<dbReference type="EMBL" id="BMAC01000031">
    <property type="protein sequence ID" value="GFP81583.1"/>
    <property type="molecule type" value="Genomic_DNA"/>
</dbReference>
<evidence type="ECO:0000256" key="4">
    <source>
        <dbReference type="ARBA" id="ARBA00023224"/>
    </source>
</evidence>
<reference evidence="7" key="1">
    <citation type="submission" date="2020-07" db="EMBL/GenBank/DDBJ databases">
        <title>Ethylene signaling mediates host invasion by parasitic plants.</title>
        <authorList>
            <person name="Yoshida S."/>
        </authorList>
    </citation>
    <scope>NUCLEOTIDE SEQUENCE</scope>
    <source>
        <strain evidence="7">Okayama</strain>
    </source>
</reference>
<evidence type="ECO:0000256" key="2">
    <source>
        <dbReference type="ARBA" id="ARBA00022475"/>
    </source>
</evidence>
<evidence type="ECO:0000256" key="5">
    <source>
        <dbReference type="SAM" id="Coils"/>
    </source>
</evidence>
<feature type="region of interest" description="Disordered" evidence="6">
    <location>
        <begin position="1"/>
        <end position="39"/>
    </location>
</feature>
<proteinExistence type="predicted"/>
<dbReference type="InterPro" id="IPR045878">
    <property type="entry name" value="GG1/2"/>
</dbReference>
<feature type="coiled-coil region" evidence="5">
    <location>
        <begin position="42"/>
        <end position="69"/>
    </location>
</feature>
<dbReference type="PANTHER" id="PTHR35129:SF5">
    <property type="entry name" value="GUANINE NUCLEOTIDE-BINDING PROTEIN SUBUNIT GAMMA 2"/>
    <property type="match status" value="1"/>
</dbReference>